<name>A0A0A2MRS2_9FLAO</name>
<sequence length="129" mass="13342">MAGITAAVLSLTSCAEKKEASAEGDQAIDTTAITADTTAIEADTVAATTAPTEEAAAETITATGKVTEINKGKDGYSATLQAEDGKTYTATISIPNMTDPKKYRSVAIGDKITVTGELHDTFIVVRDLK</sequence>
<gene>
    <name evidence="1" type="ORF">Q766_02715</name>
</gene>
<dbReference type="EMBL" id="JRLY01000001">
    <property type="protein sequence ID" value="KGO95039.1"/>
    <property type="molecule type" value="Genomic_DNA"/>
</dbReference>
<evidence type="ECO:0000313" key="2">
    <source>
        <dbReference type="Proteomes" id="UP000030111"/>
    </source>
</evidence>
<comment type="caution">
    <text evidence="1">The sequence shown here is derived from an EMBL/GenBank/DDBJ whole genome shotgun (WGS) entry which is preliminary data.</text>
</comment>
<dbReference type="eggNOG" id="ENOG502ZGMD">
    <property type="taxonomic scope" value="Bacteria"/>
</dbReference>
<organism evidence="1 2">
    <name type="scientific">Flavobacterium subsaxonicum WB 4.1-42 = DSM 21790</name>
    <dbReference type="NCBI Taxonomy" id="1121898"/>
    <lineage>
        <taxon>Bacteria</taxon>
        <taxon>Pseudomonadati</taxon>
        <taxon>Bacteroidota</taxon>
        <taxon>Flavobacteriia</taxon>
        <taxon>Flavobacteriales</taxon>
        <taxon>Flavobacteriaceae</taxon>
        <taxon>Flavobacterium</taxon>
    </lineage>
</organism>
<protein>
    <submittedName>
        <fullName evidence="1">Uncharacterized protein</fullName>
    </submittedName>
</protein>
<reference evidence="1 2" key="1">
    <citation type="submission" date="2013-09" db="EMBL/GenBank/DDBJ databases">
        <authorList>
            <person name="Zeng Z."/>
            <person name="Chen C."/>
        </authorList>
    </citation>
    <scope>NUCLEOTIDE SEQUENCE [LARGE SCALE GENOMIC DNA]</scope>
    <source>
        <strain evidence="1 2">WB 4.1-42</strain>
    </source>
</reference>
<evidence type="ECO:0000313" key="1">
    <source>
        <dbReference type="EMBL" id="KGO95039.1"/>
    </source>
</evidence>
<keyword evidence="2" id="KW-1185">Reference proteome</keyword>
<proteinExistence type="predicted"/>
<dbReference type="AlphaFoldDB" id="A0A0A2MRS2"/>
<dbReference type="Proteomes" id="UP000030111">
    <property type="component" value="Unassembled WGS sequence"/>
</dbReference>
<accession>A0A0A2MRS2</accession>